<dbReference type="GeneID" id="20040432"/>
<keyword evidence="3" id="KW-1185">Reference proteome</keyword>
<dbReference type="EMBL" id="KI965500">
    <property type="protein sequence ID" value="EUD64470.1"/>
    <property type="molecule type" value="Genomic_DNA"/>
</dbReference>
<evidence type="ECO:0000313" key="2">
    <source>
        <dbReference type="EMBL" id="EUD64470.1"/>
    </source>
</evidence>
<gene>
    <name evidence="2" type="ORF">C922_05158</name>
</gene>
<organism evidence="2 3">
    <name type="scientific">Plasmodium inui San Antonio 1</name>
    <dbReference type="NCBI Taxonomy" id="1237626"/>
    <lineage>
        <taxon>Eukaryota</taxon>
        <taxon>Sar</taxon>
        <taxon>Alveolata</taxon>
        <taxon>Apicomplexa</taxon>
        <taxon>Aconoidasida</taxon>
        <taxon>Haemosporida</taxon>
        <taxon>Plasmodiidae</taxon>
        <taxon>Plasmodium</taxon>
        <taxon>Plasmodium (Plasmodium)</taxon>
    </lineage>
</organism>
<dbReference type="AlphaFoldDB" id="W6ZYV3"/>
<reference evidence="2 3" key="1">
    <citation type="submission" date="2013-02" db="EMBL/GenBank/DDBJ databases">
        <title>The Genome Sequence of Plasmodium inui San Antonio 1.</title>
        <authorList>
            <consortium name="The Broad Institute Genome Sequencing Platform"/>
            <consortium name="The Broad Institute Genome Sequencing Center for Infectious Disease"/>
            <person name="Neafsey D."/>
            <person name="Cheeseman I."/>
            <person name="Volkman S."/>
            <person name="Adams J."/>
            <person name="Walker B."/>
            <person name="Young S.K."/>
            <person name="Zeng Q."/>
            <person name="Gargeya S."/>
            <person name="Fitzgerald M."/>
            <person name="Haas B."/>
            <person name="Abouelleil A."/>
            <person name="Alvarado L."/>
            <person name="Arachchi H.M."/>
            <person name="Berlin A.M."/>
            <person name="Chapman S.B."/>
            <person name="Dewar J."/>
            <person name="Goldberg J."/>
            <person name="Griggs A."/>
            <person name="Gujja S."/>
            <person name="Hansen M."/>
            <person name="Howarth C."/>
            <person name="Imamovic A."/>
            <person name="Larimer J."/>
            <person name="McCowan C."/>
            <person name="Murphy C."/>
            <person name="Neiman D."/>
            <person name="Pearson M."/>
            <person name="Priest M."/>
            <person name="Roberts A."/>
            <person name="Saif S."/>
            <person name="Shea T."/>
            <person name="Sisk P."/>
            <person name="Sykes S."/>
            <person name="Wortman J."/>
            <person name="Nusbaum C."/>
            <person name="Birren B."/>
        </authorList>
    </citation>
    <scope>NUCLEOTIDE SEQUENCE [LARGE SCALE GENOMIC DNA]</scope>
    <source>
        <strain evidence="2 3">San Antonio 1</strain>
    </source>
</reference>
<name>W6ZYV3_9APIC</name>
<feature type="compositionally biased region" description="Basic and acidic residues" evidence="1">
    <location>
        <begin position="31"/>
        <end position="68"/>
    </location>
</feature>
<proteinExistence type="predicted"/>
<feature type="region of interest" description="Disordered" evidence="1">
    <location>
        <begin position="1"/>
        <end position="68"/>
    </location>
</feature>
<accession>W6ZYV3</accession>
<protein>
    <submittedName>
        <fullName evidence="2">Uncharacterized protein</fullName>
    </submittedName>
</protein>
<dbReference type="RefSeq" id="XP_008818952.1">
    <property type="nucleotide sequence ID" value="XM_008820730.1"/>
</dbReference>
<sequence length="68" mass="8384">MSDQISSMKEYDRGYKYPVHIDGTRRSLRRNYQDKIEQQKHRRSEEQQKSDKEERIQEKEDQHLTSKT</sequence>
<evidence type="ECO:0000256" key="1">
    <source>
        <dbReference type="SAM" id="MobiDB-lite"/>
    </source>
</evidence>
<dbReference type="Proteomes" id="UP000030640">
    <property type="component" value="Unassembled WGS sequence"/>
</dbReference>
<evidence type="ECO:0000313" key="3">
    <source>
        <dbReference type="Proteomes" id="UP000030640"/>
    </source>
</evidence>
<dbReference type="VEuPathDB" id="PlasmoDB:C922_05158"/>